<dbReference type="GO" id="GO:0004869">
    <property type="term" value="F:cysteine-type endopeptidase inhibitor activity"/>
    <property type="evidence" value="ECO:0007669"/>
    <property type="project" value="UniProtKB-KW"/>
</dbReference>
<evidence type="ECO:0000256" key="1">
    <source>
        <dbReference type="ARBA" id="ARBA00022690"/>
    </source>
</evidence>
<sequence>MFKFKHVNKLYQACAFGLLTSLSAYVPAADIAQPPSTNQSGSAALRSIELNGGDEIALHLELGEIVLIEMISNPSTGYRWDATQLTREKRCYLVKEFEMETSRTPTEGQPLAGAPVKQRFTLRHDPDFPCLSEQRVTWTYRRSWEPFNHSDQRASVLLQGLK</sequence>
<dbReference type="EMBL" id="JAAGRN010000001">
    <property type="protein sequence ID" value="NDY81646.1"/>
    <property type="molecule type" value="Genomic_DNA"/>
</dbReference>
<feature type="chain" id="PRO_5025365322" evidence="3">
    <location>
        <begin position="29"/>
        <end position="162"/>
    </location>
</feature>
<gene>
    <name evidence="5" type="ORF">G3I67_00225</name>
</gene>
<evidence type="ECO:0000256" key="3">
    <source>
        <dbReference type="SAM" id="SignalP"/>
    </source>
</evidence>
<name>A0A6B2QSI7_9BURK</name>
<reference evidence="5" key="1">
    <citation type="submission" date="2020-02" db="EMBL/GenBank/DDBJ databases">
        <authorList>
            <person name="Chen W.-M."/>
        </authorList>
    </citation>
    <scope>NUCLEOTIDE SEQUENCE</scope>
    <source>
        <strain evidence="5">NBD-18</strain>
    </source>
</reference>
<feature type="domain" description="Proteinase inhibitor I42 chagasin" evidence="4">
    <location>
        <begin position="60"/>
        <end position="150"/>
    </location>
</feature>
<keyword evidence="2" id="KW-0789">Thiol protease inhibitor</keyword>
<accession>A0A6B2QSI7</accession>
<evidence type="ECO:0000313" key="5">
    <source>
        <dbReference type="EMBL" id="NDY81646.1"/>
    </source>
</evidence>
<evidence type="ECO:0000259" key="4">
    <source>
        <dbReference type="Pfam" id="PF09394"/>
    </source>
</evidence>
<keyword evidence="1" id="KW-0646">Protease inhibitor</keyword>
<dbReference type="SUPFAM" id="SSF141066">
    <property type="entry name" value="ICP-like"/>
    <property type="match status" value="1"/>
</dbReference>
<dbReference type="Gene3D" id="2.60.40.2020">
    <property type="match status" value="1"/>
</dbReference>
<protein>
    <submittedName>
        <fullName evidence="5">Protease inhibitor I42 family protein</fullName>
    </submittedName>
</protein>
<dbReference type="AlphaFoldDB" id="A0A6B2QSI7"/>
<feature type="signal peptide" evidence="3">
    <location>
        <begin position="1"/>
        <end position="28"/>
    </location>
</feature>
<proteinExistence type="predicted"/>
<dbReference type="Pfam" id="PF09394">
    <property type="entry name" value="Inhibitor_I42"/>
    <property type="match status" value="1"/>
</dbReference>
<dbReference type="InterPro" id="IPR036331">
    <property type="entry name" value="Chagasin-like_sf"/>
</dbReference>
<comment type="caution">
    <text evidence="5">The sequence shown here is derived from an EMBL/GenBank/DDBJ whole genome shotgun (WGS) entry which is preliminary data.</text>
</comment>
<organism evidence="5">
    <name type="scientific">Sheuella amnicola</name>
    <dbReference type="NCBI Taxonomy" id="2707330"/>
    <lineage>
        <taxon>Bacteria</taxon>
        <taxon>Pseudomonadati</taxon>
        <taxon>Pseudomonadota</taxon>
        <taxon>Betaproteobacteria</taxon>
        <taxon>Burkholderiales</taxon>
        <taxon>Alcaligenaceae</taxon>
        <taxon>Sheuella</taxon>
    </lineage>
</organism>
<dbReference type="InterPro" id="IPR018990">
    <property type="entry name" value="Prot_inh_I42_chagasin"/>
</dbReference>
<dbReference type="RefSeq" id="WP_163650940.1">
    <property type="nucleotide sequence ID" value="NZ_JAAGRN010000001.1"/>
</dbReference>
<evidence type="ECO:0000256" key="2">
    <source>
        <dbReference type="ARBA" id="ARBA00022704"/>
    </source>
</evidence>
<keyword evidence="3" id="KW-0732">Signal</keyword>